<dbReference type="Gene3D" id="3.40.50.10380">
    <property type="entry name" value="Malic enzyme, N-terminal domain"/>
    <property type="match status" value="1"/>
</dbReference>
<protein>
    <submittedName>
        <fullName evidence="7">Malic enzyme, NAD binding domain</fullName>
    </submittedName>
</protein>
<gene>
    <name evidence="7" type="ORF">QE152_g7491</name>
</gene>
<dbReference type="SUPFAM" id="SSF53223">
    <property type="entry name" value="Aminoacid dehydrogenase-like, N-terminal domain"/>
    <property type="match status" value="1"/>
</dbReference>
<dbReference type="NCBIfam" id="NF010052">
    <property type="entry name" value="PRK13529.1"/>
    <property type="match status" value="1"/>
</dbReference>
<dbReference type="GO" id="GO:0051287">
    <property type="term" value="F:NAD binding"/>
    <property type="evidence" value="ECO:0007669"/>
    <property type="project" value="InterPro"/>
</dbReference>
<sequence length="426" mass="48475">MLIRLFPLKKISSLQLHRPKYANLRISIQRHYSIPGKGDVLRFSTTNGMEHFRNRSLNKGLAFTREERFALGLHGLMPGRVKTLAEQIEQSKMRLNMIEDNLEKFIYLSSIHQTNEKLFYGLLAQNTNQLTPIVYTPTVARAVKNHGILAGHVRALYVTIHDRGHIFRLLEHWPERDVIASVVTDGERCLGLGDMGLCSVYIAAGKMALYTAFAGVRPHLCMPVILDAGTNNQQLLDSPYYLGIRQKRVTGPEYDEFVDEFLRSVFKRFGSKMLIQFEDFGITNAYKYLDKYRNKYMCFNDDIQGTGGAVLAGLYAAQRILKQPLKNHRYLYLGAGSAAIGTANITCSSMAINENVKIEEGREKMWMFDKHGLVTKDRTDLDDQQKLYAVNHRPCNNFLEVIEIFKPTVLIGLCTVGGLFTPDIWK</sequence>
<dbReference type="PANTHER" id="PTHR23406">
    <property type="entry name" value="MALIC ENZYME-RELATED"/>
    <property type="match status" value="1"/>
</dbReference>
<evidence type="ECO:0000313" key="8">
    <source>
        <dbReference type="Proteomes" id="UP001458880"/>
    </source>
</evidence>
<dbReference type="EMBL" id="JASPKY010000055">
    <property type="protein sequence ID" value="KAK9744802.1"/>
    <property type="molecule type" value="Genomic_DNA"/>
</dbReference>
<keyword evidence="4" id="KW-0479">Metal-binding</keyword>
<dbReference type="GO" id="GO:0046872">
    <property type="term" value="F:metal ion binding"/>
    <property type="evidence" value="ECO:0007669"/>
    <property type="project" value="UniProtKB-KW"/>
</dbReference>
<feature type="active site" description="Proton donor" evidence="2">
    <location>
        <position position="135"/>
    </location>
</feature>
<feature type="domain" description="Malic enzyme N-terminal" evidence="6">
    <location>
        <begin position="112"/>
        <end position="293"/>
    </location>
</feature>
<dbReference type="SUPFAM" id="SSF51735">
    <property type="entry name" value="NAD(P)-binding Rossmann-fold domains"/>
    <property type="match status" value="1"/>
</dbReference>
<dbReference type="PRINTS" id="PR00072">
    <property type="entry name" value="MALOXRDTASE"/>
</dbReference>
<evidence type="ECO:0000256" key="3">
    <source>
        <dbReference type="PIRSR" id="PIRSR000106-2"/>
    </source>
</evidence>
<dbReference type="InterPro" id="IPR037062">
    <property type="entry name" value="Malic_N_dom_sf"/>
</dbReference>
<comment type="similarity">
    <text evidence="1">Belongs to the malic enzymes family.</text>
</comment>
<dbReference type="SMART" id="SM01274">
    <property type="entry name" value="malic"/>
    <property type="match status" value="1"/>
</dbReference>
<dbReference type="InterPro" id="IPR012302">
    <property type="entry name" value="Malic_NAD-bd"/>
</dbReference>
<proteinExistence type="inferred from homology"/>
<dbReference type="GO" id="GO:0004473">
    <property type="term" value="F:malate dehydrogenase (decarboxylating) (NADP+) activity"/>
    <property type="evidence" value="ECO:0007669"/>
    <property type="project" value="TreeGrafter"/>
</dbReference>
<feature type="binding site" evidence="4">
    <location>
        <position position="278"/>
    </location>
    <ligand>
        <name>a divalent metal cation</name>
        <dbReference type="ChEBI" id="CHEBI:60240"/>
    </ligand>
</feature>
<evidence type="ECO:0000256" key="1">
    <source>
        <dbReference type="ARBA" id="ARBA00008785"/>
    </source>
</evidence>
<evidence type="ECO:0000313" key="7">
    <source>
        <dbReference type="EMBL" id="KAK9744802.1"/>
    </source>
</evidence>
<dbReference type="GO" id="GO:0005739">
    <property type="term" value="C:mitochondrion"/>
    <property type="evidence" value="ECO:0007669"/>
    <property type="project" value="TreeGrafter"/>
</dbReference>
<evidence type="ECO:0000256" key="2">
    <source>
        <dbReference type="PIRSR" id="PIRSR000106-1"/>
    </source>
</evidence>
<dbReference type="InterPro" id="IPR036291">
    <property type="entry name" value="NAD(P)-bd_dom_sf"/>
</dbReference>
<dbReference type="AlphaFoldDB" id="A0AAW1MFL9"/>
<evidence type="ECO:0000259" key="6">
    <source>
        <dbReference type="SMART" id="SM01274"/>
    </source>
</evidence>
<comment type="caution">
    <text evidence="7">The sequence shown here is derived from an EMBL/GenBank/DDBJ whole genome shotgun (WGS) entry which is preliminary data.</text>
</comment>
<dbReference type="Proteomes" id="UP001458880">
    <property type="component" value="Unassembled WGS sequence"/>
</dbReference>
<comment type="cofactor">
    <cofactor evidence="4">
        <name>Mg(2+)</name>
        <dbReference type="ChEBI" id="CHEBI:18420"/>
    </cofactor>
    <cofactor evidence="4">
        <name>Mn(2+)</name>
        <dbReference type="ChEBI" id="CHEBI:29035"/>
    </cofactor>
    <text evidence="4">Divalent metal cations. Prefers magnesium or manganese.</text>
</comment>
<name>A0AAW1MFL9_POPJA</name>
<evidence type="ECO:0000259" key="5">
    <source>
        <dbReference type="SMART" id="SM00919"/>
    </source>
</evidence>
<dbReference type="Pfam" id="PF03949">
    <property type="entry name" value="Malic_M"/>
    <property type="match status" value="1"/>
</dbReference>
<dbReference type="Pfam" id="PF00390">
    <property type="entry name" value="malic"/>
    <property type="match status" value="1"/>
</dbReference>
<evidence type="ECO:0000256" key="4">
    <source>
        <dbReference type="PIRSR" id="PIRSR000106-3"/>
    </source>
</evidence>
<feature type="binding site" evidence="4">
    <location>
        <position position="302"/>
    </location>
    <ligand>
        <name>a divalent metal cation</name>
        <dbReference type="ChEBI" id="CHEBI:60240"/>
    </ligand>
</feature>
<dbReference type="GO" id="GO:0006108">
    <property type="term" value="P:malate metabolic process"/>
    <property type="evidence" value="ECO:0007669"/>
    <property type="project" value="TreeGrafter"/>
</dbReference>
<feature type="domain" description="Malic enzyme NAD-binding" evidence="5">
    <location>
        <begin position="303"/>
        <end position="426"/>
    </location>
</feature>
<dbReference type="InterPro" id="IPR046346">
    <property type="entry name" value="Aminoacid_DH-like_N_sf"/>
</dbReference>
<feature type="binding site" evidence="3">
    <location>
        <position position="188"/>
    </location>
    <ligand>
        <name>(S)-malate</name>
        <dbReference type="ChEBI" id="CHEBI:15589"/>
    </ligand>
</feature>
<dbReference type="SMART" id="SM00919">
    <property type="entry name" value="Malic_M"/>
    <property type="match status" value="1"/>
</dbReference>
<dbReference type="InterPro" id="IPR012301">
    <property type="entry name" value="Malic_N_dom"/>
</dbReference>
<reference evidence="7 8" key="1">
    <citation type="journal article" date="2024" name="BMC Genomics">
        <title>De novo assembly and annotation of Popillia japonica's genome with initial clues to its potential as an invasive pest.</title>
        <authorList>
            <person name="Cucini C."/>
            <person name="Boschi S."/>
            <person name="Funari R."/>
            <person name="Cardaioli E."/>
            <person name="Iannotti N."/>
            <person name="Marturano G."/>
            <person name="Paoli F."/>
            <person name="Bruttini M."/>
            <person name="Carapelli A."/>
            <person name="Frati F."/>
            <person name="Nardi F."/>
        </authorList>
    </citation>
    <scope>NUCLEOTIDE SEQUENCE [LARGE SCALE GENOMIC DNA]</scope>
    <source>
        <strain evidence="7">DMR45628</strain>
    </source>
</reference>
<dbReference type="PANTHER" id="PTHR23406:SF90">
    <property type="entry name" value="MALIC ENZYME-RELATED"/>
    <property type="match status" value="1"/>
</dbReference>
<dbReference type="PIRSF" id="PIRSF000106">
    <property type="entry name" value="ME"/>
    <property type="match status" value="1"/>
</dbReference>
<accession>A0AAW1MFL9</accession>
<dbReference type="Gene3D" id="3.40.50.720">
    <property type="entry name" value="NAD(P)-binding Rossmann-like Domain"/>
    <property type="match status" value="1"/>
</dbReference>
<keyword evidence="8" id="KW-1185">Reference proteome</keyword>
<dbReference type="InterPro" id="IPR001891">
    <property type="entry name" value="Malic_OxRdtase"/>
</dbReference>
<feature type="binding site" evidence="4">
    <location>
        <position position="279"/>
    </location>
    <ligand>
        <name>a divalent metal cation</name>
        <dbReference type="ChEBI" id="CHEBI:60240"/>
    </ligand>
</feature>
<feature type="active site" description="Proton acceptor" evidence="2">
    <location>
        <position position="206"/>
    </location>
</feature>
<organism evidence="7 8">
    <name type="scientific">Popillia japonica</name>
    <name type="common">Japanese beetle</name>
    <dbReference type="NCBI Taxonomy" id="7064"/>
    <lineage>
        <taxon>Eukaryota</taxon>
        <taxon>Metazoa</taxon>
        <taxon>Ecdysozoa</taxon>
        <taxon>Arthropoda</taxon>
        <taxon>Hexapoda</taxon>
        <taxon>Insecta</taxon>
        <taxon>Pterygota</taxon>
        <taxon>Neoptera</taxon>
        <taxon>Endopterygota</taxon>
        <taxon>Coleoptera</taxon>
        <taxon>Polyphaga</taxon>
        <taxon>Scarabaeiformia</taxon>
        <taxon>Scarabaeidae</taxon>
        <taxon>Rutelinae</taxon>
        <taxon>Popillia</taxon>
    </lineage>
</organism>